<dbReference type="InterPro" id="IPR040727">
    <property type="entry name" value="NAPRTase_N"/>
</dbReference>
<feature type="domain" description="Nicotinate/nicotinamide phosphoribosyltransferase" evidence="10">
    <location>
        <begin position="169"/>
        <end position="329"/>
    </location>
</feature>
<evidence type="ECO:0000256" key="3">
    <source>
        <dbReference type="ARBA" id="ARBA00013236"/>
    </source>
</evidence>
<dbReference type="GO" id="GO:0005829">
    <property type="term" value="C:cytosol"/>
    <property type="evidence" value="ECO:0007669"/>
    <property type="project" value="TreeGrafter"/>
</dbReference>
<comment type="similarity">
    <text evidence="2 9">Belongs to the NAPRTase family.</text>
</comment>
<evidence type="ECO:0000256" key="1">
    <source>
        <dbReference type="ARBA" id="ARBA00004952"/>
    </source>
</evidence>
<dbReference type="GO" id="GO:0004516">
    <property type="term" value="F:nicotinate phosphoribosyltransferase activity"/>
    <property type="evidence" value="ECO:0007669"/>
    <property type="project" value="UniProtKB-UniRule"/>
</dbReference>
<keyword evidence="5 9" id="KW-0436">Ligase</keyword>
<dbReference type="InterPro" id="IPR036068">
    <property type="entry name" value="Nicotinate_pribotase-like_C"/>
</dbReference>
<evidence type="ECO:0000256" key="5">
    <source>
        <dbReference type="ARBA" id="ARBA00022598"/>
    </source>
</evidence>
<keyword evidence="6 9" id="KW-0662">Pyridine nucleotide biosynthesis</keyword>
<dbReference type="SUPFAM" id="SSF51690">
    <property type="entry name" value="Nicotinate/Quinolinate PRTase C-terminal domain-like"/>
    <property type="match status" value="1"/>
</dbReference>
<comment type="function">
    <text evidence="9">Catalyzes the first step in the biosynthesis of NAD from nicotinic acid, the ATP-dependent synthesis of beta-nicotinate D-ribonucleotide from nicotinate and 5-phospho-D-ribose 1-phosphate.</text>
</comment>
<dbReference type="EC" id="6.3.4.21" evidence="3 9"/>
<dbReference type="Gene3D" id="3.20.20.70">
    <property type="entry name" value="Aldolase class I"/>
    <property type="match status" value="1"/>
</dbReference>
<dbReference type="EMBL" id="FNIV01000001">
    <property type="protein sequence ID" value="SDN63974.1"/>
    <property type="molecule type" value="Genomic_DNA"/>
</dbReference>
<dbReference type="PANTHER" id="PTHR11098">
    <property type="entry name" value="NICOTINATE PHOSPHORIBOSYLTRANSFERASE"/>
    <property type="match status" value="1"/>
</dbReference>
<dbReference type="Pfam" id="PF04095">
    <property type="entry name" value="NAPRTase"/>
    <property type="match status" value="1"/>
</dbReference>
<dbReference type="CDD" id="cd01570">
    <property type="entry name" value="NAPRTase_A"/>
    <property type="match status" value="1"/>
</dbReference>
<comment type="PTM">
    <text evidence="9">Transiently phosphorylated on a His residue during the reaction cycle. Phosphorylation strongly increases the affinity for substrates and increases the rate of nicotinate D-ribonucleotide production. Dephosphorylation regenerates the low-affinity form of the enzyme, leading to product release.</text>
</comment>
<evidence type="ECO:0000256" key="2">
    <source>
        <dbReference type="ARBA" id="ARBA00010897"/>
    </source>
</evidence>
<dbReference type="PIRSF" id="PIRSF000484">
    <property type="entry name" value="NAPRT"/>
    <property type="match status" value="1"/>
</dbReference>
<evidence type="ECO:0000256" key="4">
    <source>
        <dbReference type="ARBA" id="ARBA00022553"/>
    </source>
</evidence>
<feature type="domain" description="Nicotinate phosphoribosyltransferase N-terminal" evidence="11">
    <location>
        <begin position="25"/>
        <end position="147"/>
    </location>
</feature>
<dbReference type="GO" id="GO:0016757">
    <property type="term" value="F:glycosyltransferase activity"/>
    <property type="evidence" value="ECO:0007669"/>
    <property type="project" value="UniProtKB-KW"/>
</dbReference>
<dbReference type="SUPFAM" id="SSF54675">
    <property type="entry name" value="Nicotinate/Quinolinate PRTase N-terminal domain-like"/>
    <property type="match status" value="1"/>
</dbReference>
<evidence type="ECO:0000259" key="10">
    <source>
        <dbReference type="Pfam" id="PF04095"/>
    </source>
</evidence>
<dbReference type="RefSeq" id="WP_089676359.1">
    <property type="nucleotide sequence ID" value="NZ_FNIV01000001.1"/>
</dbReference>
<gene>
    <name evidence="12" type="ORF">SAMN04487957_101229</name>
</gene>
<comment type="catalytic activity">
    <reaction evidence="8 9">
        <text>5-phospho-alpha-D-ribose 1-diphosphate + nicotinate + ATP + H2O = nicotinate beta-D-ribonucleotide + ADP + phosphate + diphosphate</text>
        <dbReference type="Rhea" id="RHEA:36163"/>
        <dbReference type="ChEBI" id="CHEBI:15377"/>
        <dbReference type="ChEBI" id="CHEBI:30616"/>
        <dbReference type="ChEBI" id="CHEBI:32544"/>
        <dbReference type="ChEBI" id="CHEBI:33019"/>
        <dbReference type="ChEBI" id="CHEBI:43474"/>
        <dbReference type="ChEBI" id="CHEBI:57502"/>
        <dbReference type="ChEBI" id="CHEBI:58017"/>
        <dbReference type="ChEBI" id="CHEBI:456216"/>
        <dbReference type="EC" id="6.3.4.21"/>
    </reaction>
</comment>
<evidence type="ECO:0000256" key="7">
    <source>
        <dbReference type="ARBA" id="ARBA00022679"/>
    </source>
</evidence>
<sequence length="457" mass="49826">MTQASGTLPPHAIPPYAVQDDDLALLTDLYQLTMLQAYWGEGMRERATFSLFFRRLPETRRFMLACGQQHAAELATRLRFRDAHLAALAETGLFDDAFLEWLGDWRFTGDIWTLPEGTPVFENEPFMEVDAPIVEAQLLESLVMNLVQLETVIASKAVRVVLAAEGRPVMDFGLRRMHGVDAAVRGVRAYRTAGLAGTSNVLGGLRHDLPLSGTMAHSYVLAHDDEEAAFRAFARRYPGTTLLVDTHDTPEGVRKVIALMDAEPGLRVGAVRLDSGDLGALAREARALLDDAGNPEVKIVASSGLDEWQIAALREGGAPIDGFGVGTEMGVSSDAPVIDLSYKLVEYAGTPRLKHSPGKVNLPCRKQLYRRHDAEGRFVGDVIALRDEPGIEGEALLRPLVRGGRLAAEEMALAGEARERVADALGRLPEALRRLDPGPGDYPVTLSPALQRLREQG</sequence>
<evidence type="ECO:0000256" key="8">
    <source>
        <dbReference type="ARBA" id="ARBA00048668"/>
    </source>
</evidence>
<dbReference type="GO" id="GO:0034355">
    <property type="term" value="P:NAD+ biosynthetic process via the salvage pathway"/>
    <property type="evidence" value="ECO:0007669"/>
    <property type="project" value="TreeGrafter"/>
</dbReference>
<dbReference type="NCBIfam" id="NF009131">
    <property type="entry name" value="PRK12484.1"/>
    <property type="match status" value="1"/>
</dbReference>
<dbReference type="InterPro" id="IPR006405">
    <property type="entry name" value="Nic_PRibTrfase_pncB"/>
</dbReference>
<dbReference type="Proteomes" id="UP000199075">
    <property type="component" value="Unassembled WGS sequence"/>
</dbReference>
<comment type="pathway">
    <text evidence="1 9">Cofactor biosynthesis; NAD(+) biosynthesis; nicotinate D-ribonucleotide from nicotinate: step 1/1.</text>
</comment>
<proteinExistence type="inferred from homology"/>
<dbReference type="UniPathway" id="UPA00253">
    <property type="reaction ID" value="UER00457"/>
</dbReference>
<protein>
    <recommendedName>
        <fullName evidence="3 9">Nicotinate phosphoribosyltransferase</fullName>
        <ecNumber evidence="3 9">6.3.4.21</ecNumber>
    </recommendedName>
</protein>
<dbReference type="InterPro" id="IPR013785">
    <property type="entry name" value="Aldolase_TIM"/>
</dbReference>
<keyword evidence="13" id="KW-1185">Reference proteome</keyword>
<dbReference type="Gene3D" id="3.20.140.10">
    <property type="entry name" value="nicotinate phosphoribosyltransferase"/>
    <property type="match status" value="1"/>
</dbReference>
<evidence type="ECO:0000259" key="11">
    <source>
        <dbReference type="Pfam" id="PF17767"/>
    </source>
</evidence>
<keyword evidence="12" id="KW-0328">Glycosyltransferase</keyword>
<dbReference type="OrthoDB" id="9771406at2"/>
<dbReference type="NCBIfam" id="NF006696">
    <property type="entry name" value="PRK09243.1-3"/>
    <property type="match status" value="1"/>
</dbReference>
<accession>A0A1H0D1D5</accession>
<dbReference type="NCBIfam" id="TIGR01513">
    <property type="entry name" value="NAPRTase_put"/>
    <property type="match status" value="1"/>
</dbReference>
<dbReference type="PANTHER" id="PTHR11098:SF1">
    <property type="entry name" value="NICOTINATE PHOSPHORIBOSYLTRANSFERASE"/>
    <property type="match status" value="1"/>
</dbReference>
<dbReference type="InterPro" id="IPR007229">
    <property type="entry name" value="Nic_PRibTrfase-Fam"/>
</dbReference>
<dbReference type="AlphaFoldDB" id="A0A1H0D1D5"/>
<dbReference type="InterPro" id="IPR041525">
    <property type="entry name" value="N/Namide_PRibTrfase"/>
</dbReference>
<organism evidence="12 13">
    <name type="scientific">Halomonas shengliensis</name>
    <dbReference type="NCBI Taxonomy" id="419597"/>
    <lineage>
        <taxon>Bacteria</taxon>
        <taxon>Pseudomonadati</taxon>
        <taxon>Pseudomonadota</taxon>
        <taxon>Gammaproteobacteria</taxon>
        <taxon>Oceanospirillales</taxon>
        <taxon>Halomonadaceae</taxon>
        <taxon>Halomonas</taxon>
    </lineage>
</organism>
<dbReference type="Pfam" id="PF17767">
    <property type="entry name" value="NAPRTase_N"/>
    <property type="match status" value="1"/>
</dbReference>
<evidence type="ECO:0000313" key="13">
    <source>
        <dbReference type="Proteomes" id="UP000199075"/>
    </source>
</evidence>
<evidence type="ECO:0000256" key="6">
    <source>
        <dbReference type="ARBA" id="ARBA00022642"/>
    </source>
</evidence>
<reference evidence="13" key="1">
    <citation type="submission" date="2016-10" db="EMBL/GenBank/DDBJ databases">
        <authorList>
            <person name="Varghese N."/>
            <person name="Submissions S."/>
        </authorList>
    </citation>
    <scope>NUCLEOTIDE SEQUENCE [LARGE SCALE GENOMIC DNA]</scope>
    <source>
        <strain evidence="13">CGMCC 1.6444</strain>
    </source>
</reference>
<keyword evidence="7 9" id="KW-0808">Transferase</keyword>
<dbReference type="STRING" id="419597.SAMN04487957_101229"/>
<evidence type="ECO:0000313" key="12">
    <source>
        <dbReference type="EMBL" id="SDN63974.1"/>
    </source>
</evidence>
<evidence type="ECO:0000256" key="9">
    <source>
        <dbReference type="RuleBase" id="RU365100"/>
    </source>
</evidence>
<keyword evidence="4" id="KW-0597">Phosphoprotein</keyword>
<name>A0A1H0D1D5_9GAMM</name>